<dbReference type="RefSeq" id="WP_091245739.1">
    <property type="nucleotide sequence ID" value="NZ_FMCU01000006.1"/>
</dbReference>
<feature type="transmembrane region" description="Helical" evidence="2">
    <location>
        <begin position="156"/>
        <end position="180"/>
    </location>
</feature>
<evidence type="ECO:0000256" key="1">
    <source>
        <dbReference type="SAM" id="MobiDB-lite"/>
    </source>
</evidence>
<sequence>MADANDPDVTDPLFRPVATMTTEAGPTADDRADGPERTILLPRISTDPVDDLVERVRPQLTRAVDALQVAAALEADGHTDRAAQVEYGYRDVFVLALEVFRRLGPTPEAVDRPRTAATPHPDRWADLRIISHGLLYVLPSAAFPAVLSVVGRPGLVVGLILAGTVGWIWSGMVAYAAFRLLGLGRARSASRVLRIAALAAPLLGLAAGAVMLPYGGLPLAAMMLGQLTYQLASTLLIFYRREGWLAGAMVPAVLGSAVFLTTGGATARRWAVGAAALGVLAAFAAGLWATRAAARAGEPTPRDPLWPPASTLLGVAGYGLCSAALLFHAQAPYLLGQWDVAASAVPLILSMGFVEWRTSRFWAGGVALSRRARLPRSFVVGIWQAIGREVAACLAVPAVLGVLLLAALAGLGVLSTAGVVMTAAHVALAGAYYLAFLLAGQGRYGWLCLSMTVVIVLHVGLGALLGVAPLLGQGGSPVTDTSLYLGSVLLLQALFALGLFPVIGQVRHYR</sequence>
<feature type="transmembrane region" description="Helical" evidence="2">
    <location>
        <begin position="390"/>
        <end position="411"/>
    </location>
</feature>
<feature type="transmembrane region" description="Helical" evidence="2">
    <location>
        <begin position="335"/>
        <end position="354"/>
    </location>
</feature>
<dbReference type="AlphaFoldDB" id="A0A1C4YF05"/>
<protein>
    <submittedName>
        <fullName evidence="3">Uncharacterized protein</fullName>
    </submittedName>
</protein>
<dbReference type="Proteomes" id="UP000198797">
    <property type="component" value="Unassembled WGS sequence"/>
</dbReference>
<feature type="transmembrane region" description="Helical" evidence="2">
    <location>
        <begin position="244"/>
        <end position="264"/>
    </location>
</feature>
<accession>A0A1C4YF05</accession>
<keyword evidence="2" id="KW-0472">Membrane</keyword>
<feature type="region of interest" description="Disordered" evidence="1">
    <location>
        <begin position="1"/>
        <end position="36"/>
    </location>
</feature>
<keyword evidence="2" id="KW-0812">Transmembrane</keyword>
<keyword evidence="2" id="KW-1133">Transmembrane helix</keyword>
<proteinExistence type="predicted"/>
<dbReference type="STRING" id="121616.GA0070216_106158"/>
<feature type="transmembrane region" description="Helical" evidence="2">
    <location>
        <begin position="311"/>
        <end position="329"/>
    </location>
</feature>
<evidence type="ECO:0000256" key="2">
    <source>
        <dbReference type="SAM" id="Phobius"/>
    </source>
</evidence>
<evidence type="ECO:0000313" key="3">
    <source>
        <dbReference type="EMBL" id="SCF19303.1"/>
    </source>
</evidence>
<feature type="transmembrane region" description="Helical" evidence="2">
    <location>
        <begin position="483"/>
        <end position="503"/>
    </location>
</feature>
<dbReference type="EMBL" id="FMCU01000006">
    <property type="protein sequence ID" value="SCF19303.1"/>
    <property type="molecule type" value="Genomic_DNA"/>
</dbReference>
<organism evidence="3 4">
    <name type="scientific">Micromonospora matsumotoense</name>
    <dbReference type="NCBI Taxonomy" id="121616"/>
    <lineage>
        <taxon>Bacteria</taxon>
        <taxon>Bacillati</taxon>
        <taxon>Actinomycetota</taxon>
        <taxon>Actinomycetes</taxon>
        <taxon>Micromonosporales</taxon>
        <taxon>Micromonosporaceae</taxon>
        <taxon>Micromonospora</taxon>
    </lineage>
</organism>
<feature type="transmembrane region" description="Helical" evidence="2">
    <location>
        <begin position="417"/>
        <end position="439"/>
    </location>
</feature>
<name>A0A1C4YF05_9ACTN</name>
<feature type="transmembrane region" description="Helical" evidence="2">
    <location>
        <begin position="270"/>
        <end position="290"/>
    </location>
</feature>
<feature type="transmembrane region" description="Helical" evidence="2">
    <location>
        <begin position="133"/>
        <end position="150"/>
    </location>
</feature>
<reference evidence="4" key="1">
    <citation type="submission" date="2016-06" db="EMBL/GenBank/DDBJ databases">
        <authorList>
            <person name="Varghese N."/>
            <person name="Submissions Spin"/>
        </authorList>
    </citation>
    <scope>NUCLEOTIDE SEQUENCE [LARGE SCALE GENOMIC DNA]</scope>
    <source>
        <strain evidence="4">DSM 44100</strain>
    </source>
</reference>
<feature type="transmembrane region" description="Helical" evidence="2">
    <location>
        <begin position="192"/>
        <end position="214"/>
    </location>
</feature>
<evidence type="ECO:0000313" key="4">
    <source>
        <dbReference type="Proteomes" id="UP000198797"/>
    </source>
</evidence>
<gene>
    <name evidence="3" type="ORF">GA0070216_106158</name>
</gene>
<keyword evidence="4" id="KW-1185">Reference proteome</keyword>
<feature type="transmembrane region" description="Helical" evidence="2">
    <location>
        <begin position="220"/>
        <end position="239"/>
    </location>
</feature>
<dbReference type="OrthoDB" id="4339140at2"/>
<feature type="transmembrane region" description="Helical" evidence="2">
    <location>
        <begin position="446"/>
        <end position="471"/>
    </location>
</feature>